<dbReference type="Proteomes" id="UP001162992">
    <property type="component" value="Chromosome 11"/>
</dbReference>
<sequence>MRVELREISPGRGSNMAISMGVISRMILYSLIFIANREAAVGAASIGVNYGRIADNLPSSNQVVQLLVSQNIDKVKIYDANAEFLQALANSGVSVMMMVPNELIQSIASSPSQAQVWINSNVLPYLPNTKITTIMVGNEILTGADPTLIPQLLPAMKNLYNSLEAAGLAQRIKITTPHALNVLDPNSSFPPSSGAFQPSLASSVMQPLLDFLAQTQSVFMLDVYPYFAYKADNGQHISLDYALFGTNSTGQDDPNTGLHYFNLFDAQMDAVYSAMSKLNHSDLQIVVSETGWPSAGAADDLGATLDNAAAYNRNLLRHVLANPPPGTPLKPGVAIDTYIFELFNEDLKPGDLIEKNFGLFYPNMTKVTYVSFSVDGSTSPGISASNAASSNKRLTGHNGFCLLCLVWCMEQILWNYLVLRPEESVRHAIH</sequence>
<keyword evidence="2" id="KW-1185">Reference proteome</keyword>
<evidence type="ECO:0000313" key="2">
    <source>
        <dbReference type="Proteomes" id="UP001162992"/>
    </source>
</evidence>
<dbReference type="EMBL" id="CM055102">
    <property type="protein sequence ID" value="KAJ7537301.1"/>
    <property type="molecule type" value="Genomic_DNA"/>
</dbReference>
<proteinExistence type="predicted"/>
<reference evidence="2" key="1">
    <citation type="journal article" date="2024" name="Proc. Natl. Acad. Sci. U.S.A.">
        <title>Extraordinary preservation of gene collinearity over three hundred million years revealed in homosporous lycophytes.</title>
        <authorList>
            <person name="Li C."/>
            <person name="Wickell D."/>
            <person name="Kuo L.Y."/>
            <person name="Chen X."/>
            <person name="Nie B."/>
            <person name="Liao X."/>
            <person name="Peng D."/>
            <person name="Ji J."/>
            <person name="Jenkins J."/>
            <person name="Williams M."/>
            <person name="Shu S."/>
            <person name="Plott C."/>
            <person name="Barry K."/>
            <person name="Rajasekar S."/>
            <person name="Grimwood J."/>
            <person name="Han X."/>
            <person name="Sun S."/>
            <person name="Hou Z."/>
            <person name="He W."/>
            <person name="Dai G."/>
            <person name="Sun C."/>
            <person name="Schmutz J."/>
            <person name="Leebens-Mack J.H."/>
            <person name="Li F.W."/>
            <person name="Wang L."/>
        </authorList>
    </citation>
    <scope>NUCLEOTIDE SEQUENCE [LARGE SCALE GENOMIC DNA]</scope>
    <source>
        <strain evidence="2">cv. PW_Plant_1</strain>
    </source>
</reference>
<comment type="caution">
    <text evidence="1">The sequence shown here is derived from an EMBL/GenBank/DDBJ whole genome shotgun (WGS) entry which is preliminary data.</text>
</comment>
<gene>
    <name evidence="1" type="ORF">O6H91_11G000200</name>
</gene>
<organism evidence="1 2">
    <name type="scientific">Diphasiastrum complanatum</name>
    <name type="common">Issler's clubmoss</name>
    <name type="synonym">Lycopodium complanatum</name>
    <dbReference type="NCBI Taxonomy" id="34168"/>
    <lineage>
        <taxon>Eukaryota</taxon>
        <taxon>Viridiplantae</taxon>
        <taxon>Streptophyta</taxon>
        <taxon>Embryophyta</taxon>
        <taxon>Tracheophyta</taxon>
        <taxon>Lycopodiopsida</taxon>
        <taxon>Lycopodiales</taxon>
        <taxon>Lycopodiaceae</taxon>
        <taxon>Lycopodioideae</taxon>
        <taxon>Diphasiastrum</taxon>
    </lineage>
</organism>
<accession>A0ACC2C5P2</accession>
<evidence type="ECO:0000313" key="1">
    <source>
        <dbReference type="EMBL" id="KAJ7537301.1"/>
    </source>
</evidence>
<name>A0ACC2C5P2_DIPCM</name>
<protein>
    <submittedName>
        <fullName evidence="1">Uncharacterized protein</fullName>
    </submittedName>
</protein>